<gene>
    <name evidence="3" type="ORF">HanXRQr2_Chr10g0432761</name>
</gene>
<keyword evidence="2" id="KW-0472">Membrane</keyword>
<evidence type="ECO:0000313" key="4">
    <source>
        <dbReference type="Proteomes" id="UP000215914"/>
    </source>
</evidence>
<reference evidence="3" key="2">
    <citation type="submission" date="2020-06" db="EMBL/GenBank/DDBJ databases">
        <title>Helianthus annuus Genome sequencing and assembly Release 2.</title>
        <authorList>
            <person name="Gouzy J."/>
            <person name="Langlade N."/>
            <person name="Munos S."/>
        </authorList>
    </citation>
    <scope>NUCLEOTIDE SEQUENCE</scope>
    <source>
        <tissue evidence="3">Leaves</tissue>
    </source>
</reference>
<accession>A0A9K3N3K4</accession>
<reference evidence="3" key="1">
    <citation type="journal article" date="2017" name="Nature">
        <title>The sunflower genome provides insights into oil metabolism, flowering and Asterid evolution.</title>
        <authorList>
            <person name="Badouin H."/>
            <person name="Gouzy J."/>
            <person name="Grassa C.J."/>
            <person name="Murat F."/>
            <person name="Staton S.E."/>
            <person name="Cottret L."/>
            <person name="Lelandais-Briere C."/>
            <person name="Owens G.L."/>
            <person name="Carrere S."/>
            <person name="Mayjonade B."/>
            <person name="Legrand L."/>
            <person name="Gill N."/>
            <person name="Kane N.C."/>
            <person name="Bowers J.E."/>
            <person name="Hubner S."/>
            <person name="Bellec A."/>
            <person name="Berard A."/>
            <person name="Berges H."/>
            <person name="Blanchet N."/>
            <person name="Boniface M.C."/>
            <person name="Brunel D."/>
            <person name="Catrice O."/>
            <person name="Chaidir N."/>
            <person name="Claudel C."/>
            <person name="Donnadieu C."/>
            <person name="Faraut T."/>
            <person name="Fievet G."/>
            <person name="Helmstetter N."/>
            <person name="King M."/>
            <person name="Knapp S.J."/>
            <person name="Lai Z."/>
            <person name="Le Paslier M.C."/>
            <person name="Lippi Y."/>
            <person name="Lorenzon L."/>
            <person name="Mandel J.R."/>
            <person name="Marage G."/>
            <person name="Marchand G."/>
            <person name="Marquand E."/>
            <person name="Bret-Mestries E."/>
            <person name="Morien E."/>
            <person name="Nambeesan S."/>
            <person name="Nguyen T."/>
            <person name="Pegot-Espagnet P."/>
            <person name="Pouilly N."/>
            <person name="Raftis F."/>
            <person name="Sallet E."/>
            <person name="Schiex T."/>
            <person name="Thomas J."/>
            <person name="Vandecasteele C."/>
            <person name="Vares D."/>
            <person name="Vear F."/>
            <person name="Vautrin S."/>
            <person name="Crespi M."/>
            <person name="Mangin B."/>
            <person name="Burke J.M."/>
            <person name="Salse J."/>
            <person name="Munos S."/>
            <person name="Vincourt P."/>
            <person name="Rieseberg L.H."/>
            <person name="Langlade N.B."/>
        </authorList>
    </citation>
    <scope>NUCLEOTIDE SEQUENCE</scope>
    <source>
        <tissue evidence="3">Leaves</tissue>
    </source>
</reference>
<protein>
    <submittedName>
        <fullName evidence="3">Uncharacterized protein</fullName>
    </submittedName>
</protein>
<evidence type="ECO:0000256" key="2">
    <source>
        <dbReference type="SAM" id="Phobius"/>
    </source>
</evidence>
<dbReference type="Proteomes" id="UP000215914">
    <property type="component" value="Unassembled WGS sequence"/>
</dbReference>
<dbReference type="EMBL" id="MNCJ02000325">
    <property type="protein sequence ID" value="KAF5785782.1"/>
    <property type="molecule type" value="Genomic_DNA"/>
</dbReference>
<proteinExistence type="predicted"/>
<dbReference type="Gramene" id="mRNA:HanXRQr2_Chr10g0432761">
    <property type="protein sequence ID" value="CDS:HanXRQr2_Chr10g0432761.1"/>
    <property type="gene ID" value="HanXRQr2_Chr10g0432761"/>
</dbReference>
<keyword evidence="2" id="KW-1133">Transmembrane helix</keyword>
<sequence>MKAGDHQQNRRSRRRTATTTGERGSNGGGSVSGLCNVQQAHQWFRVRFWMVSSRVTGLISGAWVRFEFVSDPISVRVHVISSQFRYIYIFFFSSFSINLTTTLDLLQLTMAYYN</sequence>
<evidence type="ECO:0000256" key="1">
    <source>
        <dbReference type="SAM" id="MobiDB-lite"/>
    </source>
</evidence>
<feature type="transmembrane region" description="Helical" evidence="2">
    <location>
        <begin position="86"/>
        <end position="106"/>
    </location>
</feature>
<feature type="region of interest" description="Disordered" evidence="1">
    <location>
        <begin position="1"/>
        <end position="33"/>
    </location>
</feature>
<name>A0A9K3N3K4_HELAN</name>
<evidence type="ECO:0000313" key="3">
    <source>
        <dbReference type="EMBL" id="KAF5785782.1"/>
    </source>
</evidence>
<organism evidence="3 4">
    <name type="scientific">Helianthus annuus</name>
    <name type="common">Common sunflower</name>
    <dbReference type="NCBI Taxonomy" id="4232"/>
    <lineage>
        <taxon>Eukaryota</taxon>
        <taxon>Viridiplantae</taxon>
        <taxon>Streptophyta</taxon>
        <taxon>Embryophyta</taxon>
        <taxon>Tracheophyta</taxon>
        <taxon>Spermatophyta</taxon>
        <taxon>Magnoliopsida</taxon>
        <taxon>eudicotyledons</taxon>
        <taxon>Gunneridae</taxon>
        <taxon>Pentapetalae</taxon>
        <taxon>asterids</taxon>
        <taxon>campanulids</taxon>
        <taxon>Asterales</taxon>
        <taxon>Asteraceae</taxon>
        <taxon>Asteroideae</taxon>
        <taxon>Heliantheae alliance</taxon>
        <taxon>Heliantheae</taxon>
        <taxon>Helianthus</taxon>
    </lineage>
</organism>
<dbReference type="AlphaFoldDB" id="A0A9K3N3K4"/>
<comment type="caution">
    <text evidence="3">The sequence shown here is derived from an EMBL/GenBank/DDBJ whole genome shotgun (WGS) entry which is preliminary data.</text>
</comment>
<keyword evidence="4" id="KW-1185">Reference proteome</keyword>
<keyword evidence="2" id="KW-0812">Transmembrane</keyword>